<dbReference type="AlphaFoldDB" id="A0A8U0HZT8"/>
<dbReference type="GeneID" id="72187534"/>
<proteinExistence type="predicted"/>
<keyword evidence="2" id="KW-0472">Membrane</keyword>
<evidence type="ECO:0000256" key="2">
    <source>
        <dbReference type="SAM" id="Phobius"/>
    </source>
</evidence>
<feature type="compositionally biased region" description="Basic and acidic residues" evidence="1">
    <location>
        <begin position="79"/>
        <end position="96"/>
    </location>
</feature>
<feature type="compositionally biased region" description="Basic and acidic residues" evidence="1">
    <location>
        <begin position="264"/>
        <end position="273"/>
    </location>
</feature>
<feature type="region of interest" description="Disordered" evidence="1">
    <location>
        <begin position="211"/>
        <end position="273"/>
    </location>
</feature>
<protein>
    <submittedName>
        <fullName evidence="3">Uncharacterized protein</fullName>
    </submittedName>
</protein>
<organism evidence="3 4">
    <name type="scientific">Halorussus limi</name>
    <dbReference type="NCBI Taxonomy" id="2938695"/>
    <lineage>
        <taxon>Archaea</taxon>
        <taxon>Methanobacteriati</taxon>
        <taxon>Methanobacteriota</taxon>
        <taxon>Stenosarchaea group</taxon>
        <taxon>Halobacteria</taxon>
        <taxon>Halobacteriales</taxon>
        <taxon>Haladaptataceae</taxon>
        <taxon>Halorussus</taxon>
    </lineage>
</organism>
<gene>
    <name evidence="3" type="ORF">M0R89_20005</name>
</gene>
<evidence type="ECO:0000313" key="3">
    <source>
        <dbReference type="EMBL" id="UPV76448.1"/>
    </source>
</evidence>
<dbReference type="Proteomes" id="UP000830729">
    <property type="component" value="Plasmid unnamed1"/>
</dbReference>
<keyword evidence="2" id="KW-0812">Transmembrane</keyword>
<accession>A0A8U0HZT8</accession>
<dbReference type="InterPro" id="IPR055693">
    <property type="entry name" value="DUF7269"/>
</dbReference>
<dbReference type="EMBL" id="CP096660">
    <property type="protein sequence ID" value="UPV76448.1"/>
    <property type="molecule type" value="Genomic_DNA"/>
</dbReference>
<dbReference type="RefSeq" id="WP_248652481.1">
    <property type="nucleotide sequence ID" value="NZ_CP096660.1"/>
</dbReference>
<feature type="region of interest" description="Disordered" evidence="1">
    <location>
        <begin position="76"/>
        <end position="96"/>
    </location>
</feature>
<name>A0A8U0HZT8_9EURY</name>
<evidence type="ECO:0000313" key="4">
    <source>
        <dbReference type="Proteomes" id="UP000830729"/>
    </source>
</evidence>
<dbReference type="Pfam" id="PF23933">
    <property type="entry name" value="DUF7269"/>
    <property type="match status" value="1"/>
</dbReference>
<sequence length="273" mass="29844">MIPRLVGRASARLQQPRSLAVLGGASLALAVGVAFLPWLFPAAIFRPLSAILASPGAILLVAGAAGLLGAQALRTSARPADDDGENPRARWTPAKEPERAHYEEYRTTGDGIDSVFDADPDERRELASRRRRAESRIRRTAITVIADADRIDEERAAERVAAGSWTDDPRAAAFLGGRHLAPLRTRIRDWASGKRYERWATRAVEEIEAIDRGERTRPAESAETRDLDGEPDDFDTGFIGFDTELDELDRAGESPGEPVGSAPEADREREVAR</sequence>
<keyword evidence="3" id="KW-0614">Plasmid</keyword>
<keyword evidence="4" id="KW-1185">Reference proteome</keyword>
<reference evidence="3 4" key="1">
    <citation type="submission" date="2022-04" db="EMBL/GenBank/DDBJ databases">
        <title>Diverse halophilic archaea isolated from saline environments.</title>
        <authorList>
            <person name="Cui H.-L."/>
        </authorList>
    </citation>
    <scope>NUCLEOTIDE SEQUENCE [LARGE SCALE GENOMIC DNA]</scope>
    <source>
        <strain evidence="3 4">XZYJT49</strain>
        <plasmid evidence="3 4">unnamed1</plasmid>
    </source>
</reference>
<feature type="compositionally biased region" description="Basic and acidic residues" evidence="1">
    <location>
        <begin position="211"/>
        <end position="228"/>
    </location>
</feature>
<geneLocation type="plasmid" evidence="3 4">
    <name>unnamed1</name>
</geneLocation>
<evidence type="ECO:0000256" key="1">
    <source>
        <dbReference type="SAM" id="MobiDB-lite"/>
    </source>
</evidence>
<feature type="transmembrane region" description="Helical" evidence="2">
    <location>
        <begin position="21"/>
        <end position="44"/>
    </location>
</feature>
<feature type="transmembrane region" description="Helical" evidence="2">
    <location>
        <begin position="50"/>
        <end position="70"/>
    </location>
</feature>
<keyword evidence="2" id="KW-1133">Transmembrane helix</keyword>
<dbReference type="KEGG" id="halx:M0R89_20005"/>